<dbReference type="Pfam" id="PF01648">
    <property type="entry name" value="ACPS"/>
    <property type="match status" value="1"/>
</dbReference>
<protein>
    <submittedName>
        <fullName evidence="9">4'-phosphopantetheinyl transferase</fullName>
    </submittedName>
</protein>
<dbReference type="NCBIfam" id="TIGR00556">
    <property type="entry name" value="pantethn_trn"/>
    <property type="match status" value="1"/>
</dbReference>
<evidence type="ECO:0000256" key="1">
    <source>
        <dbReference type="ARBA" id="ARBA00001946"/>
    </source>
</evidence>
<comment type="caution">
    <text evidence="9">The sequence shown here is derived from an EMBL/GenBank/DDBJ whole genome shotgun (WGS) entry which is preliminary data.</text>
</comment>
<evidence type="ECO:0000256" key="6">
    <source>
        <dbReference type="ARBA" id="ARBA00023194"/>
    </source>
</evidence>
<dbReference type="Proteomes" id="UP000652153">
    <property type="component" value="Unassembled WGS sequence"/>
</dbReference>
<evidence type="ECO:0000259" key="8">
    <source>
        <dbReference type="Pfam" id="PF22624"/>
    </source>
</evidence>
<feature type="domain" description="4'-phosphopantetheinyl transferase" evidence="7">
    <location>
        <begin position="103"/>
        <end position="182"/>
    </location>
</feature>
<dbReference type="InterPro" id="IPR050559">
    <property type="entry name" value="P-Pant_transferase_sf"/>
</dbReference>
<name>A0ABQ1ZFF6_9BACL</name>
<keyword evidence="4" id="KW-0479">Metal-binding</keyword>
<dbReference type="EMBL" id="BMFU01000004">
    <property type="protein sequence ID" value="GGH58118.1"/>
    <property type="molecule type" value="Genomic_DNA"/>
</dbReference>
<dbReference type="GO" id="GO:0016740">
    <property type="term" value="F:transferase activity"/>
    <property type="evidence" value="ECO:0007669"/>
    <property type="project" value="UniProtKB-KW"/>
</dbReference>
<dbReference type="InterPro" id="IPR037143">
    <property type="entry name" value="4-PPantetheinyl_Trfase_dom_sf"/>
</dbReference>
<dbReference type="InterPro" id="IPR008278">
    <property type="entry name" value="4-PPantetheinyl_Trfase_dom"/>
</dbReference>
<feature type="domain" description="4'-phosphopantetheinyl transferase N-terminal" evidence="8">
    <location>
        <begin position="15"/>
        <end position="98"/>
    </location>
</feature>
<dbReference type="SUPFAM" id="SSF56214">
    <property type="entry name" value="4'-phosphopantetheinyl transferase"/>
    <property type="match status" value="2"/>
</dbReference>
<evidence type="ECO:0000256" key="3">
    <source>
        <dbReference type="ARBA" id="ARBA00022679"/>
    </source>
</evidence>
<reference evidence="10" key="1">
    <citation type="journal article" date="2019" name="Int. J. Syst. Evol. Microbiol.">
        <title>The Global Catalogue of Microorganisms (GCM) 10K type strain sequencing project: providing services to taxonomists for standard genome sequencing and annotation.</title>
        <authorList>
            <consortium name="The Broad Institute Genomics Platform"/>
            <consortium name="The Broad Institute Genome Sequencing Center for Infectious Disease"/>
            <person name="Wu L."/>
            <person name="Ma J."/>
        </authorList>
    </citation>
    <scope>NUCLEOTIDE SEQUENCE [LARGE SCALE GENOMIC DNA]</scope>
    <source>
        <strain evidence="10">CGMCC 1.12770</strain>
    </source>
</reference>
<dbReference type="InterPro" id="IPR004568">
    <property type="entry name" value="Ppantetheine-prot_Trfase_dom"/>
</dbReference>
<keyword evidence="10" id="KW-1185">Reference proteome</keyword>
<dbReference type="Pfam" id="PF22624">
    <property type="entry name" value="AASDHPPT_N"/>
    <property type="match status" value="1"/>
</dbReference>
<keyword evidence="6" id="KW-0045">Antibiotic biosynthesis</keyword>
<evidence type="ECO:0000256" key="4">
    <source>
        <dbReference type="ARBA" id="ARBA00022723"/>
    </source>
</evidence>
<keyword evidence="3 9" id="KW-0808">Transferase</keyword>
<dbReference type="PANTHER" id="PTHR12215">
    <property type="entry name" value="PHOSPHOPANTETHEINE TRANSFERASE"/>
    <property type="match status" value="1"/>
</dbReference>
<proteinExistence type="inferred from homology"/>
<dbReference type="PANTHER" id="PTHR12215:SF10">
    <property type="entry name" value="L-AMINOADIPATE-SEMIALDEHYDE DEHYDROGENASE-PHOSPHOPANTETHEINYL TRANSFERASE"/>
    <property type="match status" value="1"/>
</dbReference>
<evidence type="ECO:0000313" key="9">
    <source>
        <dbReference type="EMBL" id="GGH58118.1"/>
    </source>
</evidence>
<dbReference type="InterPro" id="IPR055066">
    <property type="entry name" value="AASDHPPT_N"/>
</dbReference>
<keyword evidence="5" id="KW-0460">Magnesium</keyword>
<sequence>MVKLLALKVPSVISQNNYSLLLSSLTNEERLLINTFNSTQDAYRSLLAKVMVRCELSNRFDLAVNEIRISSNKYGKPLLEGLTFFFNVSHSEEWVVAAFDDEPIGIDIEKIQPIDYLKIANRFFSREEYTDLIATTPDQQLQYFYDLWTLKESYVKQIGLGLKMPLNTFSIRKANTCCFEFAGKMPNYFSGPCFHQYNVIPQYCISVCASKQAFPKTIDFIGIEMLTNVLNRHY</sequence>
<gene>
    <name evidence="9" type="ORF">GCM10008014_30420</name>
</gene>
<accession>A0ABQ1ZFF6</accession>
<comment type="similarity">
    <text evidence="2">Belongs to the P-Pant transferase superfamily. Gsp/Sfp/HetI/AcpT family.</text>
</comment>
<evidence type="ECO:0000313" key="10">
    <source>
        <dbReference type="Proteomes" id="UP000652153"/>
    </source>
</evidence>
<comment type="cofactor">
    <cofactor evidence="1">
        <name>Mg(2+)</name>
        <dbReference type="ChEBI" id="CHEBI:18420"/>
    </cofactor>
</comment>
<organism evidence="9 10">
    <name type="scientific">Paenibacillus silvae</name>
    <dbReference type="NCBI Taxonomy" id="1325358"/>
    <lineage>
        <taxon>Bacteria</taxon>
        <taxon>Bacillati</taxon>
        <taxon>Bacillota</taxon>
        <taxon>Bacilli</taxon>
        <taxon>Bacillales</taxon>
        <taxon>Paenibacillaceae</taxon>
        <taxon>Paenibacillus</taxon>
    </lineage>
</organism>
<evidence type="ECO:0000259" key="7">
    <source>
        <dbReference type="Pfam" id="PF01648"/>
    </source>
</evidence>
<dbReference type="RefSeq" id="WP_188592991.1">
    <property type="nucleotide sequence ID" value="NZ_BMFU01000004.1"/>
</dbReference>
<evidence type="ECO:0000256" key="2">
    <source>
        <dbReference type="ARBA" id="ARBA00010990"/>
    </source>
</evidence>
<evidence type="ECO:0000256" key="5">
    <source>
        <dbReference type="ARBA" id="ARBA00022842"/>
    </source>
</evidence>
<dbReference type="Gene3D" id="3.90.470.20">
    <property type="entry name" value="4'-phosphopantetheinyl transferase domain"/>
    <property type="match status" value="2"/>
</dbReference>